<evidence type="ECO:0000313" key="4">
    <source>
        <dbReference type="EnsemblMetazoa" id="XP_014239894.2"/>
    </source>
</evidence>
<dbReference type="EnsemblMetazoa" id="XM_014384408.2">
    <property type="protein sequence ID" value="XP_014239894.2"/>
    <property type="gene ID" value="LOC106661168"/>
</dbReference>
<dbReference type="GO" id="GO:0008270">
    <property type="term" value="F:zinc ion binding"/>
    <property type="evidence" value="ECO:0007669"/>
    <property type="project" value="TreeGrafter"/>
</dbReference>
<dbReference type="Pfam" id="PF05907">
    <property type="entry name" value="CXXC_Zn-b_euk"/>
    <property type="match status" value="1"/>
</dbReference>
<organism evidence="4 5">
    <name type="scientific">Cimex lectularius</name>
    <name type="common">Bed bug</name>
    <name type="synonym">Acanthia lectularia</name>
    <dbReference type="NCBI Taxonomy" id="79782"/>
    <lineage>
        <taxon>Eukaryota</taxon>
        <taxon>Metazoa</taxon>
        <taxon>Ecdysozoa</taxon>
        <taxon>Arthropoda</taxon>
        <taxon>Hexapoda</taxon>
        <taxon>Insecta</taxon>
        <taxon>Pterygota</taxon>
        <taxon>Neoptera</taxon>
        <taxon>Paraneoptera</taxon>
        <taxon>Hemiptera</taxon>
        <taxon>Heteroptera</taxon>
        <taxon>Panheteroptera</taxon>
        <taxon>Cimicomorpha</taxon>
        <taxon>Cimicidae</taxon>
        <taxon>Cimex</taxon>
    </lineage>
</organism>
<sequence>MVKIALKVSFLAENISRLSVCGPEFDWNLKLKCTQCNETDENWHSINENEQIEGKKGHSTCNFQMKCKFCSNFATLDVIKDSIKPIDIGESGSVKDVTLVAFDCRGVEPVDFDPLNGWIGKNDESNSVFNDIDFTEESNAWVGFDEKTNNPVSIDEFSSKFFSCFLFIMEGHHLEREVRKIIARMSHRSHRASGYRRGR</sequence>
<evidence type="ECO:0000256" key="2">
    <source>
        <dbReference type="ARBA" id="ARBA00022723"/>
    </source>
</evidence>
<dbReference type="RefSeq" id="XP_014239894.2">
    <property type="nucleotide sequence ID" value="XM_014384408.2"/>
</dbReference>
<reference evidence="4" key="1">
    <citation type="submission" date="2022-01" db="UniProtKB">
        <authorList>
            <consortium name="EnsemblMetazoa"/>
        </authorList>
    </citation>
    <scope>IDENTIFICATION</scope>
</reference>
<protein>
    <submittedName>
        <fullName evidence="4">Uncharacterized protein</fullName>
    </submittedName>
</protein>
<keyword evidence="3" id="KW-0862">Zinc</keyword>
<evidence type="ECO:0000256" key="3">
    <source>
        <dbReference type="ARBA" id="ARBA00022833"/>
    </source>
</evidence>
<dbReference type="OMA" id="TAHFVWR"/>
<dbReference type="AlphaFoldDB" id="A0A8I6RB71"/>
<dbReference type="SUPFAM" id="SSF141678">
    <property type="entry name" value="MAL13P1.257-like"/>
    <property type="match status" value="1"/>
</dbReference>
<accession>A0A8I6RB71</accession>
<evidence type="ECO:0000313" key="5">
    <source>
        <dbReference type="Proteomes" id="UP000494040"/>
    </source>
</evidence>
<dbReference type="InterPro" id="IPR008584">
    <property type="entry name" value="CXXC_Zn-binding_euk"/>
</dbReference>
<dbReference type="PANTHER" id="PTHR12857">
    <property type="entry name" value="CXXC MOTIF CONTAINING ZINC BINDING PROTEIN"/>
    <property type="match status" value="1"/>
</dbReference>
<dbReference type="KEGG" id="clec:106661168"/>
<dbReference type="GeneID" id="106661168"/>
<dbReference type="OrthoDB" id="10248838at2759"/>
<proteinExistence type="inferred from homology"/>
<keyword evidence="5" id="KW-1185">Reference proteome</keyword>
<keyword evidence="2" id="KW-0479">Metal-binding</keyword>
<dbReference type="Proteomes" id="UP000494040">
    <property type="component" value="Unassembled WGS sequence"/>
</dbReference>
<comment type="similarity">
    <text evidence="1">Belongs to the UPF0587 family.</text>
</comment>
<name>A0A8I6RB71_CIMLE</name>
<evidence type="ECO:0000256" key="1">
    <source>
        <dbReference type="ARBA" id="ARBA00007818"/>
    </source>
</evidence>
<dbReference type="PANTHER" id="PTHR12857:SF0">
    <property type="entry name" value="CXXC MOTIF CONTAINING ZINC BINDING PROTEIN"/>
    <property type="match status" value="1"/>
</dbReference>